<proteinExistence type="predicted"/>
<evidence type="ECO:0000259" key="2">
    <source>
        <dbReference type="Pfam" id="PF13466"/>
    </source>
</evidence>
<keyword evidence="4" id="KW-1185">Reference proteome</keyword>
<feature type="domain" description="MlaB-like STAS" evidence="2">
    <location>
        <begin position="6"/>
        <end position="97"/>
    </location>
</feature>
<protein>
    <submittedName>
        <fullName evidence="3">STAS domain-containing protein</fullName>
    </submittedName>
</protein>
<dbReference type="EMBL" id="SRZK01000778">
    <property type="protein sequence ID" value="TGY91353.1"/>
    <property type="molecule type" value="Genomic_DNA"/>
</dbReference>
<reference evidence="3 4" key="1">
    <citation type="submission" date="2019-04" db="EMBL/GenBank/DDBJ databases">
        <title>Streptomyces rhizosphaericola sp. nov., an actinobacterium isolated from the wheat rhizosphere.</title>
        <authorList>
            <person name="Vargas Hoyos H.A."/>
            <person name="Santos S.N."/>
            <person name="Genuario D.B."/>
            <person name="Melo I.S."/>
            <person name="Da Silva L.J."/>
            <person name="Da Silva F.S.P."/>
            <person name="Zucchi T.D."/>
        </authorList>
    </citation>
    <scope>NUCLEOTIDE SEQUENCE [LARGE SCALE GENOMIC DNA]</scope>
    <source>
        <strain evidence="3 4">1AS2c</strain>
    </source>
</reference>
<feature type="region of interest" description="Disordered" evidence="1">
    <location>
        <begin position="106"/>
        <end position="129"/>
    </location>
</feature>
<dbReference type="RefSeq" id="WP_136017763.1">
    <property type="nucleotide sequence ID" value="NZ_SRZK01000778.1"/>
</dbReference>
<gene>
    <name evidence="3" type="ORF">E5Z02_33465</name>
</gene>
<evidence type="ECO:0000256" key="1">
    <source>
        <dbReference type="SAM" id="MobiDB-lite"/>
    </source>
</evidence>
<evidence type="ECO:0000313" key="3">
    <source>
        <dbReference type="EMBL" id="TGY91353.1"/>
    </source>
</evidence>
<dbReference type="InterPro" id="IPR058548">
    <property type="entry name" value="MlaB-like_STAS"/>
</dbReference>
<dbReference type="SUPFAM" id="SSF52091">
    <property type="entry name" value="SpoIIaa-like"/>
    <property type="match status" value="1"/>
</dbReference>
<accession>A0ABY2P4Y4</accession>
<sequence length="129" mass="12840">MKPIVLVVAGHVTRDAVPALCAELETLLSGPGAPVPDGAPPAPPGLVECDVGGVDRPGLALVEAVARLALVARRSGRQLALRRVGPELQGLLDLVGLADVVGLGEREGAGKPGEAVEPGGVTEARVPGA</sequence>
<dbReference type="InterPro" id="IPR036513">
    <property type="entry name" value="STAS_dom_sf"/>
</dbReference>
<organism evidence="3 4">
    <name type="scientific">Streptomyces rhizosphaericola</name>
    <dbReference type="NCBI Taxonomy" id="2564098"/>
    <lineage>
        <taxon>Bacteria</taxon>
        <taxon>Bacillati</taxon>
        <taxon>Actinomycetota</taxon>
        <taxon>Actinomycetes</taxon>
        <taxon>Kitasatosporales</taxon>
        <taxon>Streptomycetaceae</taxon>
        <taxon>Streptomyces</taxon>
    </lineage>
</organism>
<dbReference type="Proteomes" id="UP000306274">
    <property type="component" value="Unassembled WGS sequence"/>
</dbReference>
<evidence type="ECO:0000313" key="4">
    <source>
        <dbReference type="Proteomes" id="UP000306274"/>
    </source>
</evidence>
<dbReference type="Gene3D" id="3.30.750.24">
    <property type="entry name" value="STAS domain"/>
    <property type="match status" value="1"/>
</dbReference>
<dbReference type="Pfam" id="PF13466">
    <property type="entry name" value="STAS_2"/>
    <property type="match status" value="1"/>
</dbReference>
<name>A0ABY2P4Y4_9ACTN</name>
<comment type="caution">
    <text evidence="3">The sequence shown here is derived from an EMBL/GenBank/DDBJ whole genome shotgun (WGS) entry which is preliminary data.</text>
</comment>